<dbReference type="Proteomes" id="UP000789375">
    <property type="component" value="Unassembled WGS sequence"/>
</dbReference>
<accession>A0A9N9D3S8</accession>
<dbReference type="EMBL" id="CAJVPP010003266">
    <property type="protein sequence ID" value="CAG8625190.1"/>
    <property type="molecule type" value="Genomic_DNA"/>
</dbReference>
<evidence type="ECO:0000313" key="1">
    <source>
        <dbReference type="EMBL" id="CAG8625190.1"/>
    </source>
</evidence>
<sequence>DGLISLSNKLDLKFDKSKNLITLLVKLNSTAVLLKPGNKTAESGLKKTEWVLFTVNNQNNTFKMTSPHLRSVILRYFLKYCSSNEILNHDAVCIFYKENIRLAPLHSRKKAQVPVDGSFNVLGAYTNSSFLAFSHIGFHQ</sequence>
<comment type="caution">
    <text evidence="1">The sequence shown here is derived from an EMBL/GenBank/DDBJ whole genome shotgun (WGS) entry which is preliminary data.</text>
</comment>
<gene>
    <name evidence="1" type="ORF">FMOSSE_LOCUS10197</name>
</gene>
<proteinExistence type="predicted"/>
<name>A0A9N9D3S8_FUNMO</name>
<evidence type="ECO:0000313" key="2">
    <source>
        <dbReference type="Proteomes" id="UP000789375"/>
    </source>
</evidence>
<keyword evidence="2" id="KW-1185">Reference proteome</keyword>
<reference evidence="1" key="1">
    <citation type="submission" date="2021-06" db="EMBL/GenBank/DDBJ databases">
        <authorList>
            <person name="Kallberg Y."/>
            <person name="Tangrot J."/>
            <person name="Rosling A."/>
        </authorList>
    </citation>
    <scope>NUCLEOTIDE SEQUENCE</scope>
    <source>
        <strain evidence="1">87-6 pot B 2015</strain>
    </source>
</reference>
<feature type="non-terminal residue" evidence="1">
    <location>
        <position position="140"/>
    </location>
</feature>
<protein>
    <submittedName>
        <fullName evidence="1">12691_t:CDS:1</fullName>
    </submittedName>
</protein>
<dbReference type="AlphaFoldDB" id="A0A9N9D3S8"/>
<organism evidence="1 2">
    <name type="scientific">Funneliformis mosseae</name>
    <name type="common">Endomycorrhizal fungus</name>
    <name type="synonym">Glomus mosseae</name>
    <dbReference type="NCBI Taxonomy" id="27381"/>
    <lineage>
        <taxon>Eukaryota</taxon>
        <taxon>Fungi</taxon>
        <taxon>Fungi incertae sedis</taxon>
        <taxon>Mucoromycota</taxon>
        <taxon>Glomeromycotina</taxon>
        <taxon>Glomeromycetes</taxon>
        <taxon>Glomerales</taxon>
        <taxon>Glomeraceae</taxon>
        <taxon>Funneliformis</taxon>
    </lineage>
</organism>